<name>A0A074N3E9_9SPHN</name>
<dbReference type="PANTHER" id="PTHR33797:SF2">
    <property type="entry name" value="ORGANIC HYDROPEROXIDE RESISTANCE PROTEIN-LIKE"/>
    <property type="match status" value="1"/>
</dbReference>
<dbReference type="Gene3D" id="3.30.300.20">
    <property type="match status" value="1"/>
</dbReference>
<dbReference type="PATRIC" id="fig|39960.10.peg.1931"/>
<keyword evidence="3" id="KW-1185">Reference proteome</keyword>
<dbReference type="EMBL" id="JMIX01000003">
    <property type="protein sequence ID" value="KEO98678.1"/>
    <property type="molecule type" value="Genomic_DNA"/>
</dbReference>
<dbReference type="GO" id="GO:0006979">
    <property type="term" value="P:response to oxidative stress"/>
    <property type="evidence" value="ECO:0007669"/>
    <property type="project" value="InterPro"/>
</dbReference>
<evidence type="ECO:0000313" key="3">
    <source>
        <dbReference type="Proteomes" id="UP000027866"/>
    </source>
</evidence>
<organism evidence="2 3">
    <name type="scientific">Erythrobacter litoralis</name>
    <dbReference type="NCBI Taxonomy" id="39960"/>
    <lineage>
        <taxon>Bacteria</taxon>
        <taxon>Pseudomonadati</taxon>
        <taxon>Pseudomonadota</taxon>
        <taxon>Alphaproteobacteria</taxon>
        <taxon>Sphingomonadales</taxon>
        <taxon>Erythrobacteraceae</taxon>
        <taxon>Erythrobacter/Porphyrobacter group</taxon>
        <taxon>Erythrobacter</taxon>
    </lineage>
</organism>
<protein>
    <submittedName>
        <fullName evidence="2">Organic hydroperoxide resistance protein</fullName>
    </submittedName>
</protein>
<dbReference type="NCBIfam" id="TIGR03561">
    <property type="entry name" value="organ_hyd_perox"/>
    <property type="match status" value="1"/>
</dbReference>
<evidence type="ECO:0000256" key="1">
    <source>
        <dbReference type="ARBA" id="ARBA00007378"/>
    </source>
</evidence>
<dbReference type="SUPFAM" id="SSF82784">
    <property type="entry name" value="OsmC-like"/>
    <property type="match status" value="1"/>
</dbReference>
<proteinExistence type="inferred from homology"/>
<evidence type="ECO:0000313" key="2">
    <source>
        <dbReference type="EMBL" id="KEO98678.1"/>
    </source>
</evidence>
<accession>A0A074N3E9</accession>
<sequence>MKAMYTAHATATGGRAGHVETNDGIVSFDLAMPPEMGGPGGGANPEQLFAAGYSACFHGALQFVAGQDKTDVSGSSVTGHVSIGENDAGPGFKLGVVLDIDVPALSQAEAEALAEKTHQVCPYSNATRGNIEVELNVTGGKA</sequence>
<comment type="similarity">
    <text evidence="1">Belongs to the OsmC/Ohr family.</text>
</comment>
<dbReference type="KEGG" id="elq:Ga0102493_112834"/>
<dbReference type="InterPro" id="IPR015946">
    <property type="entry name" value="KH_dom-like_a/b"/>
</dbReference>
<dbReference type="RefSeq" id="WP_034900947.1">
    <property type="nucleotide sequence ID" value="NZ_CP017057.1"/>
</dbReference>
<dbReference type="AlphaFoldDB" id="A0A074N3E9"/>
<comment type="caution">
    <text evidence="2">The sequence shown here is derived from an EMBL/GenBank/DDBJ whole genome shotgun (WGS) entry which is preliminary data.</text>
</comment>
<dbReference type="InterPro" id="IPR003718">
    <property type="entry name" value="OsmC/Ohr_fam"/>
</dbReference>
<dbReference type="PANTHER" id="PTHR33797">
    <property type="entry name" value="ORGANIC HYDROPEROXIDE RESISTANCE PROTEIN-LIKE"/>
    <property type="match status" value="1"/>
</dbReference>
<reference evidence="2 3" key="1">
    <citation type="submission" date="2014-04" db="EMBL/GenBank/DDBJ databases">
        <title>A comprehensive comparison of genomes of Erythrobacter spp. Strains.</title>
        <authorList>
            <person name="Zheng Q."/>
        </authorList>
    </citation>
    <scope>NUCLEOTIDE SEQUENCE [LARGE SCALE GENOMIC DNA]</scope>
    <source>
        <strain evidence="2 3">DSM 8509</strain>
    </source>
</reference>
<dbReference type="Pfam" id="PF02566">
    <property type="entry name" value="OsmC"/>
    <property type="match status" value="1"/>
</dbReference>
<dbReference type="InterPro" id="IPR036102">
    <property type="entry name" value="OsmC/Ohrsf"/>
</dbReference>
<dbReference type="InterPro" id="IPR019953">
    <property type="entry name" value="OHR"/>
</dbReference>
<dbReference type="OrthoDB" id="9797508at2"/>
<gene>
    <name evidence="2" type="ORF">EH32_06120</name>
</gene>
<dbReference type="Proteomes" id="UP000027866">
    <property type="component" value="Unassembled WGS sequence"/>
</dbReference>
<dbReference type="Gene3D" id="2.20.25.10">
    <property type="match status" value="1"/>
</dbReference>